<sequence>MFLLTWRMLRVMRLLLREGQLKNRKYSLWINRRNRQRNEKRQKVEMLEGRILRRKSLNMRLI</sequence>
<comment type="caution">
    <text evidence="1">The sequence shown here is derived from an EMBL/GenBank/DDBJ whole genome shotgun (WGS) entry which is preliminary data.</text>
</comment>
<evidence type="ECO:0000313" key="1">
    <source>
        <dbReference type="EMBL" id="CAK5088176.1"/>
    </source>
</evidence>
<protein>
    <submittedName>
        <fullName evidence="1">Uncharacterized protein</fullName>
    </submittedName>
</protein>
<accession>A0ACB1A9J7</accession>
<reference evidence="1" key="1">
    <citation type="submission" date="2023-11" db="EMBL/GenBank/DDBJ databases">
        <authorList>
            <person name="Poullet M."/>
        </authorList>
    </citation>
    <scope>NUCLEOTIDE SEQUENCE</scope>
    <source>
        <strain evidence="1">E1834</strain>
    </source>
</reference>
<dbReference type="EMBL" id="CAVMJV010000070">
    <property type="protein sequence ID" value="CAK5088176.1"/>
    <property type="molecule type" value="Genomic_DNA"/>
</dbReference>
<keyword evidence="2" id="KW-1185">Reference proteome</keyword>
<organism evidence="1 2">
    <name type="scientific">Meloidogyne enterolobii</name>
    <name type="common">Root-knot nematode worm</name>
    <name type="synonym">Meloidogyne mayaguensis</name>
    <dbReference type="NCBI Taxonomy" id="390850"/>
    <lineage>
        <taxon>Eukaryota</taxon>
        <taxon>Metazoa</taxon>
        <taxon>Ecdysozoa</taxon>
        <taxon>Nematoda</taxon>
        <taxon>Chromadorea</taxon>
        <taxon>Rhabditida</taxon>
        <taxon>Tylenchina</taxon>
        <taxon>Tylenchomorpha</taxon>
        <taxon>Tylenchoidea</taxon>
        <taxon>Meloidogynidae</taxon>
        <taxon>Meloidogyninae</taxon>
        <taxon>Meloidogyne</taxon>
    </lineage>
</organism>
<name>A0ACB1A9J7_MELEN</name>
<gene>
    <name evidence="1" type="ORF">MENTE1834_LOCUS35813</name>
</gene>
<dbReference type="Proteomes" id="UP001497535">
    <property type="component" value="Unassembled WGS sequence"/>
</dbReference>
<evidence type="ECO:0000313" key="2">
    <source>
        <dbReference type="Proteomes" id="UP001497535"/>
    </source>
</evidence>
<proteinExistence type="predicted"/>